<protein>
    <recommendedName>
        <fullName evidence="2">TRL-like family protein</fullName>
    </recommendedName>
</protein>
<dbReference type="AlphaFoldDB" id="E1YH55"/>
<dbReference type="InterPro" id="IPR025113">
    <property type="entry name" value="TRL-like"/>
</dbReference>
<accession>E1YH55</accession>
<evidence type="ECO:0000313" key="1">
    <source>
        <dbReference type="EMBL" id="CBX29899.1"/>
    </source>
</evidence>
<reference evidence="1" key="1">
    <citation type="journal article" date="2011" name="Environ. Microbiol.">
        <title>Genomic insights into the metabolic potential of the polycyclic aromatic hydrocarbon degrading sulfate-reducing Deltaproteobacterium N47.</title>
        <authorList>
            <person name="Bergmann F."/>
            <person name="Selesi D."/>
            <person name="Weinmaier T."/>
            <person name="Tischler P."/>
            <person name="Rattei T."/>
            <person name="Meckenstock R.U."/>
        </authorList>
    </citation>
    <scope>NUCLEOTIDE SEQUENCE</scope>
</reference>
<evidence type="ECO:0008006" key="2">
    <source>
        <dbReference type="Google" id="ProtNLM"/>
    </source>
</evidence>
<name>E1YH55_9BACT</name>
<gene>
    <name evidence="1" type="ORF">N47_F15940</name>
</gene>
<organism evidence="1">
    <name type="scientific">uncultured Desulfobacterium sp</name>
    <dbReference type="NCBI Taxonomy" id="201089"/>
    <lineage>
        <taxon>Bacteria</taxon>
        <taxon>Pseudomonadati</taxon>
        <taxon>Thermodesulfobacteriota</taxon>
        <taxon>Desulfobacteria</taxon>
        <taxon>Desulfobacterales</taxon>
        <taxon>Desulfobacteriaceae</taxon>
        <taxon>Desulfobacterium</taxon>
        <taxon>environmental samples</taxon>
    </lineage>
</organism>
<sequence>MKGIRFYIAILLIAPALTACMHPLPRGIIYTHITTPLDINADKTPIGPAASADGNIKHIHYYMDIKWHSNAIGDIAKQSGLNEIYFADIETLSILGLWNQYTVHVYGK</sequence>
<dbReference type="PROSITE" id="PS51257">
    <property type="entry name" value="PROKAR_LIPOPROTEIN"/>
    <property type="match status" value="1"/>
</dbReference>
<proteinExistence type="predicted"/>
<dbReference type="Pfam" id="PF13146">
    <property type="entry name" value="TRL"/>
    <property type="match status" value="1"/>
</dbReference>
<dbReference type="EMBL" id="FR695873">
    <property type="protein sequence ID" value="CBX29899.1"/>
    <property type="molecule type" value="Genomic_DNA"/>
</dbReference>